<dbReference type="Gene3D" id="3.40.50.10490">
    <property type="entry name" value="Glucose-6-phosphate isomerase like protein, domain 1"/>
    <property type="match status" value="1"/>
</dbReference>
<dbReference type="GO" id="GO:1901135">
    <property type="term" value="P:carbohydrate derivative metabolic process"/>
    <property type="evidence" value="ECO:0007669"/>
    <property type="project" value="InterPro"/>
</dbReference>
<dbReference type="AlphaFoldDB" id="X0TCZ0"/>
<feature type="domain" description="SIS" evidence="1">
    <location>
        <begin position="1"/>
        <end position="87"/>
    </location>
</feature>
<evidence type="ECO:0000259" key="1">
    <source>
        <dbReference type="PROSITE" id="PS51464"/>
    </source>
</evidence>
<organism evidence="2">
    <name type="scientific">marine sediment metagenome</name>
    <dbReference type="NCBI Taxonomy" id="412755"/>
    <lineage>
        <taxon>unclassified sequences</taxon>
        <taxon>metagenomes</taxon>
        <taxon>ecological metagenomes</taxon>
    </lineage>
</organism>
<feature type="non-terminal residue" evidence="2">
    <location>
        <position position="87"/>
    </location>
</feature>
<evidence type="ECO:0000313" key="2">
    <source>
        <dbReference type="EMBL" id="GAF91069.1"/>
    </source>
</evidence>
<dbReference type="PROSITE" id="PS51464">
    <property type="entry name" value="SIS"/>
    <property type="match status" value="1"/>
</dbReference>
<accession>X0TCZ0</accession>
<feature type="non-terminal residue" evidence="2">
    <location>
        <position position="1"/>
    </location>
</feature>
<proteinExistence type="predicted"/>
<dbReference type="SUPFAM" id="SSF53697">
    <property type="entry name" value="SIS domain"/>
    <property type="match status" value="1"/>
</dbReference>
<protein>
    <recommendedName>
        <fullName evidence="1">SIS domain-containing protein</fullName>
    </recommendedName>
</protein>
<comment type="caution">
    <text evidence="2">The sequence shown here is derived from an EMBL/GenBank/DDBJ whole genome shotgun (WGS) entry which is preliminary data.</text>
</comment>
<gene>
    <name evidence="2" type="ORF">S01H1_24126</name>
</gene>
<dbReference type="InterPro" id="IPR046348">
    <property type="entry name" value="SIS_dom_sf"/>
</dbReference>
<dbReference type="InterPro" id="IPR001347">
    <property type="entry name" value="SIS_dom"/>
</dbReference>
<reference evidence="2" key="1">
    <citation type="journal article" date="2014" name="Front. Microbiol.">
        <title>High frequency of phylogenetically diverse reductive dehalogenase-homologous genes in deep subseafloor sedimentary metagenomes.</title>
        <authorList>
            <person name="Kawai M."/>
            <person name="Futagami T."/>
            <person name="Toyoda A."/>
            <person name="Takaki Y."/>
            <person name="Nishi S."/>
            <person name="Hori S."/>
            <person name="Arai W."/>
            <person name="Tsubouchi T."/>
            <person name="Morono Y."/>
            <person name="Uchiyama I."/>
            <person name="Ito T."/>
            <person name="Fujiyama A."/>
            <person name="Inagaki F."/>
            <person name="Takami H."/>
        </authorList>
    </citation>
    <scope>NUCLEOTIDE SEQUENCE</scope>
    <source>
        <strain evidence="2">Expedition CK06-06</strain>
    </source>
</reference>
<name>X0TCZ0_9ZZZZ</name>
<dbReference type="EMBL" id="BARS01014204">
    <property type="protein sequence ID" value="GAF91069.1"/>
    <property type="molecule type" value="Genomic_DNA"/>
</dbReference>
<dbReference type="GO" id="GO:0097367">
    <property type="term" value="F:carbohydrate derivative binding"/>
    <property type="evidence" value="ECO:0007669"/>
    <property type="project" value="InterPro"/>
</dbReference>
<sequence>ETFNSYSLPEYVDSKTLVFCVSFSGNTEETIACYKQAKKKRAYIVSISTNGWFQKNVKKDIILVPGTAPQPRMGIAYTCLPILIVLE</sequence>